<dbReference type="PANTHER" id="PTHR48207:SF3">
    <property type="entry name" value="SUCCINATE--HYDROXYMETHYLGLUTARATE COA-TRANSFERASE"/>
    <property type="match status" value="1"/>
</dbReference>
<name>A0A2N7WL45_9BURK</name>
<dbReference type="STRING" id="863227.GCA_000373005_04237"/>
<reference evidence="3 4" key="1">
    <citation type="submission" date="2018-01" db="EMBL/GenBank/DDBJ databases">
        <title>Whole genome analyses suggest that Burkholderia sensu lato contains two further novel genera in the rhizoxinica-symbiotica group Mycetohabitans gen. nov., and Trinickia gen. nov.: implications for the evolution of diazotrophy and nodulation in the Burkholderiaceae.</title>
        <authorList>
            <person name="Estrada-de los Santos P."/>
            <person name="Palmer M."/>
            <person name="Chavez-Ramirez B."/>
            <person name="Beukes C."/>
            <person name="Steenkamp E.T."/>
            <person name="Hirsch A.M."/>
            <person name="Manyaka P."/>
            <person name="Maluk M."/>
            <person name="Lafos M."/>
            <person name="Crook M."/>
            <person name="Gross E."/>
            <person name="Simon M.F."/>
            <person name="Bueno dos Reis Junior F."/>
            <person name="Poole P.S."/>
            <person name="Venter S.N."/>
            <person name="James E.K."/>
        </authorList>
    </citation>
    <scope>NUCLEOTIDE SEQUENCE [LARGE SCALE GENOMIC DNA]</scope>
    <source>
        <strain evidence="3 4">JPY 581</strain>
    </source>
</reference>
<dbReference type="SUPFAM" id="SSF89796">
    <property type="entry name" value="CoA-transferase family III (CaiB/BaiF)"/>
    <property type="match status" value="1"/>
</dbReference>
<proteinExistence type="predicted"/>
<sequence length="411" mass="44753">MSDATNAANATGSITDSTLPLAGLKVIDLTVARAGPSCVRHLADWGADVIRIDQPLPPPGSPEYEDVTGHEHSSDYQNLHRNKRSIRLNLKEVGGKAVLLDLVTTADVVVENMRPAVKERLGVAYEDLSKVNPRLVYGSISGFGQYGPYRDRPGLDQIAQGMTGLMSVTGEPGAGPMRTGIAVGDMSAGNILALNIMMALYERQRTGRGRWVHTSLLESLLFMMDFQAARWLVNKDLPIQVGNEHPTAVPTGVFATLDGYISMSAPNSRMWPKMCTAMGKPEWAEKKEWSTNEGRQAARAELGEEIDKVIRTRTTDYWIDTFNSVGVTCGPIYTMDKVFEDEQVRVLEMAAPVNHPTLGCMHLVASPLNFAGLSRRLRRPCPGGGADADQILQELGYSSGRIAELRATGIC</sequence>
<evidence type="ECO:0000313" key="3">
    <source>
        <dbReference type="EMBL" id="PMS30117.1"/>
    </source>
</evidence>
<dbReference type="RefSeq" id="WP_018442839.1">
    <property type="nucleotide sequence ID" value="NZ_KB890195.1"/>
</dbReference>
<dbReference type="OrthoDB" id="5294844at2"/>
<organism evidence="3 4">
    <name type="scientific">Trinickia symbiotica</name>
    <dbReference type="NCBI Taxonomy" id="863227"/>
    <lineage>
        <taxon>Bacteria</taxon>
        <taxon>Pseudomonadati</taxon>
        <taxon>Pseudomonadota</taxon>
        <taxon>Betaproteobacteria</taxon>
        <taxon>Burkholderiales</taxon>
        <taxon>Burkholderiaceae</taxon>
        <taxon>Trinickia</taxon>
    </lineage>
</organism>
<feature type="region of interest" description="Disordered" evidence="2">
    <location>
        <begin position="54"/>
        <end position="77"/>
    </location>
</feature>
<dbReference type="AlphaFoldDB" id="A0A2N7WL45"/>
<evidence type="ECO:0000313" key="4">
    <source>
        <dbReference type="Proteomes" id="UP000235777"/>
    </source>
</evidence>
<dbReference type="Gene3D" id="3.40.50.10540">
    <property type="entry name" value="Crotonobetainyl-coa:carnitine coa-transferase, domain 1"/>
    <property type="match status" value="1"/>
</dbReference>
<dbReference type="InterPro" id="IPR050483">
    <property type="entry name" value="CoA-transferase_III_domain"/>
</dbReference>
<dbReference type="GO" id="GO:0008410">
    <property type="term" value="F:CoA-transferase activity"/>
    <property type="evidence" value="ECO:0007669"/>
    <property type="project" value="TreeGrafter"/>
</dbReference>
<gene>
    <name evidence="3" type="ORF">C0Z20_30360</name>
</gene>
<accession>A0A2N7WL45</accession>
<dbReference type="InterPro" id="IPR003673">
    <property type="entry name" value="CoA-Trfase_fam_III"/>
</dbReference>
<dbReference type="Proteomes" id="UP000235777">
    <property type="component" value="Unassembled WGS sequence"/>
</dbReference>
<evidence type="ECO:0000256" key="1">
    <source>
        <dbReference type="ARBA" id="ARBA00022679"/>
    </source>
</evidence>
<dbReference type="PANTHER" id="PTHR48207">
    <property type="entry name" value="SUCCINATE--HYDROXYMETHYLGLUTARATE COA-TRANSFERASE"/>
    <property type="match status" value="1"/>
</dbReference>
<keyword evidence="1 3" id="KW-0808">Transferase</keyword>
<dbReference type="EMBL" id="PNYC01000035">
    <property type="protein sequence ID" value="PMS30117.1"/>
    <property type="molecule type" value="Genomic_DNA"/>
</dbReference>
<dbReference type="Pfam" id="PF02515">
    <property type="entry name" value="CoA_transf_3"/>
    <property type="match status" value="1"/>
</dbReference>
<protein>
    <submittedName>
        <fullName evidence="3">CoA transferase</fullName>
    </submittedName>
</protein>
<dbReference type="Gene3D" id="3.30.1540.10">
    <property type="entry name" value="formyl-coa transferase, domain 3"/>
    <property type="match status" value="1"/>
</dbReference>
<dbReference type="InterPro" id="IPR023606">
    <property type="entry name" value="CoA-Trfase_III_dom_1_sf"/>
</dbReference>
<evidence type="ECO:0000256" key="2">
    <source>
        <dbReference type="SAM" id="MobiDB-lite"/>
    </source>
</evidence>
<dbReference type="InterPro" id="IPR044855">
    <property type="entry name" value="CoA-Trfase_III_dom3_sf"/>
</dbReference>
<keyword evidence="4" id="KW-1185">Reference proteome</keyword>
<comment type="caution">
    <text evidence="3">The sequence shown here is derived from an EMBL/GenBank/DDBJ whole genome shotgun (WGS) entry which is preliminary data.</text>
</comment>